<comment type="caution">
    <text evidence="1">The sequence shown here is derived from an EMBL/GenBank/DDBJ whole genome shotgun (WGS) entry which is preliminary data.</text>
</comment>
<organism evidence="1 2">
    <name type="scientific">Paraburkholderia phytofirmans</name>
    <dbReference type="NCBI Taxonomy" id="261302"/>
    <lineage>
        <taxon>Bacteria</taxon>
        <taxon>Pseudomonadati</taxon>
        <taxon>Pseudomonadota</taxon>
        <taxon>Betaproteobacteria</taxon>
        <taxon>Burkholderiales</taxon>
        <taxon>Burkholderiaceae</taxon>
        <taxon>Paraburkholderia</taxon>
    </lineage>
</organism>
<protein>
    <submittedName>
        <fullName evidence="1">Uncharacterized protein</fullName>
    </submittedName>
</protein>
<reference evidence="1 2" key="1">
    <citation type="journal article" date="2024" name="Chem. Sci.">
        <title>Discovery of megapolipeptins by genome mining of a Burkholderiales bacteria collection.</title>
        <authorList>
            <person name="Paulo B.S."/>
            <person name="Recchia M.J.J."/>
            <person name="Lee S."/>
            <person name="Fergusson C.H."/>
            <person name="Romanowski S.B."/>
            <person name="Hernandez A."/>
            <person name="Krull N."/>
            <person name="Liu D.Y."/>
            <person name="Cavanagh H."/>
            <person name="Bos A."/>
            <person name="Gray C.A."/>
            <person name="Murphy B.T."/>
            <person name="Linington R.G."/>
            <person name="Eustaquio A.S."/>
        </authorList>
    </citation>
    <scope>NUCLEOTIDE SEQUENCE [LARGE SCALE GENOMIC DNA]</scope>
    <source>
        <strain evidence="1 2">RL17-351-BIE-A</strain>
    </source>
</reference>
<evidence type="ECO:0000313" key="2">
    <source>
        <dbReference type="Proteomes" id="UP001629274"/>
    </source>
</evidence>
<name>A0ABW9BKK4_9BURK</name>
<accession>A0ABW9BKK4</accession>
<sequence>MAEFIPPQEPGPGAHLPNVEATYIDLHRLLSIFLASRAFADLIEAPAGHAQELHDPLFTLQACEEDEIARILLGLAITARVVDDAHARVLDLVALPCGRLVPDVRRPERSVDLELREACNKIIHAQRRNFDIERNANERPYLTPTVYLYGQQGGTEWKATLDIVAFAKRYTSCVAAARG</sequence>
<dbReference type="EMBL" id="JAQQDR010000005">
    <property type="protein sequence ID" value="MFM0239676.1"/>
    <property type="molecule type" value="Genomic_DNA"/>
</dbReference>
<evidence type="ECO:0000313" key="1">
    <source>
        <dbReference type="EMBL" id="MFM0239676.1"/>
    </source>
</evidence>
<dbReference type="RefSeq" id="WP_408263379.1">
    <property type="nucleotide sequence ID" value="NZ_JAQQCK010000012.1"/>
</dbReference>
<keyword evidence="2" id="KW-1185">Reference proteome</keyword>
<dbReference type="Proteomes" id="UP001629274">
    <property type="component" value="Unassembled WGS sequence"/>
</dbReference>
<gene>
    <name evidence="1" type="ORF">PQR03_16220</name>
</gene>
<proteinExistence type="predicted"/>